<dbReference type="InterPro" id="IPR036236">
    <property type="entry name" value="Znf_C2H2_sf"/>
</dbReference>
<feature type="region of interest" description="Disordered" evidence="1">
    <location>
        <begin position="62"/>
        <end position="102"/>
    </location>
</feature>
<gene>
    <name evidence="2" type="ORF">BS78_K242200</name>
</gene>
<accession>A0A9W7X7H1</accession>
<protein>
    <recommendedName>
        <fullName evidence="4">BED-type domain-containing protein</fullName>
    </recommendedName>
</protein>
<evidence type="ECO:0000313" key="3">
    <source>
        <dbReference type="Proteomes" id="UP001164776"/>
    </source>
</evidence>
<dbReference type="AlphaFoldDB" id="A0A9W7X7H1"/>
<evidence type="ECO:0000313" key="2">
    <source>
        <dbReference type="EMBL" id="KAJ1253532.1"/>
    </source>
</evidence>
<sequence>MAVRMAQSTVWEHYTVTTEAHEHDGVTEMQRWARCRRCDFKARADFKRGTAMFWNHLRSKHSVGHPQQLQGPQVAEGGGGGNGNYGNAGIGGESVNANGIGI</sequence>
<keyword evidence="3" id="KW-1185">Reference proteome</keyword>
<organism evidence="2 3">
    <name type="scientific">Paspalum vaginatum</name>
    <name type="common">seashore paspalum</name>
    <dbReference type="NCBI Taxonomy" id="158149"/>
    <lineage>
        <taxon>Eukaryota</taxon>
        <taxon>Viridiplantae</taxon>
        <taxon>Streptophyta</taxon>
        <taxon>Embryophyta</taxon>
        <taxon>Tracheophyta</taxon>
        <taxon>Spermatophyta</taxon>
        <taxon>Magnoliopsida</taxon>
        <taxon>Liliopsida</taxon>
        <taxon>Poales</taxon>
        <taxon>Poaceae</taxon>
        <taxon>PACMAD clade</taxon>
        <taxon>Panicoideae</taxon>
        <taxon>Andropogonodae</taxon>
        <taxon>Paspaleae</taxon>
        <taxon>Paspalinae</taxon>
        <taxon>Paspalum</taxon>
    </lineage>
</organism>
<feature type="compositionally biased region" description="Gly residues" evidence="1">
    <location>
        <begin position="76"/>
        <end position="92"/>
    </location>
</feature>
<evidence type="ECO:0008006" key="4">
    <source>
        <dbReference type="Google" id="ProtNLM"/>
    </source>
</evidence>
<dbReference type="EMBL" id="MU631053">
    <property type="protein sequence ID" value="KAJ1253532.1"/>
    <property type="molecule type" value="Genomic_DNA"/>
</dbReference>
<reference evidence="2 3" key="1">
    <citation type="submission" date="2022-10" db="EMBL/GenBank/DDBJ databases">
        <title>WGS assembly of Paspalum vaginatum 540-79.</title>
        <authorList>
            <person name="Sun G."/>
            <person name="Wase N."/>
            <person name="Shu S."/>
            <person name="Jenkins J."/>
            <person name="Zhou B."/>
            <person name="Torres-Rodriguez J."/>
            <person name="Chen C."/>
            <person name="Sandor L."/>
            <person name="Plott C."/>
            <person name="Yoshinga Y."/>
            <person name="Daum C."/>
            <person name="Qi P."/>
            <person name="Barry K."/>
            <person name="Lipzen A."/>
            <person name="Berry L."/>
            <person name="Pedersen C."/>
            <person name="Gottilla T."/>
            <person name="Foltz A."/>
            <person name="Yu H."/>
            <person name="O'Malley R."/>
            <person name="Zhang C."/>
            <person name="Devos K."/>
            <person name="Sigmon B."/>
            <person name="Yu B."/>
            <person name="Obata T."/>
            <person name="Schmutz J."/>
            <person name="Schnable J."/>
        </authorList>
    </citation>
    <scope>NUCLEOTIDE SEQUENCE [LARGE SCALE GENOMIC DNA]</scope>
    <source>
        <strain evidence="3">cv. 540-79</strain>
    </source>
</reference>
<dbReference type="Proteomes" id="UP001164776">
    <property type="component" value="Unassembled WGS sequence"/>
</dbReference>
<proteinExistence type="predicted"/>
<dbReference type="SUPFAM" id="SSF57667">
    <property type="entry name" value="beta-beta-alpha zinc fingers"/>
    <property type="match status" value="1"/>
</dbReference>
<evidence type="ECO:0000256" key="1">
    <source>
        <dbReference type="SAM" id="MobiDB-lite"/>
    </source>
</evidence>
<name>A0A9W7X7H1_9POAL</name>
<comment type="caution">
    <text evidence="2">The sequence shown here is derived from an EMBL/GenBank/DDBJ whole genome shotgun (WGS) entry which is preliminary data.</text>
</comment>
<dbReference type="OrthoDB" id="717026at2759"/>